<gene>
    <name evidence="2" type="ORF">DFQ27_007747</name>
</gene>
<dbReference type="Proteomes" id="UP000807716">
    <property type="component" value="Unassembled WGS sequence"/>
</dbReference>
<feature type="chain" id="PRO_5040396623" evidence="1">
    <location>
        <begin position="20"/>
        <end position="96"/>
    </location>
</feature>
<sequence length="96" mass="10361">MKVSFVALCSLVAPLTVLAAPTTTITTQAAGNSTCIVLGFKMNTDKVTQCCQTNLGSSVLKRKQLPMCTLPIGSEGPYRKCVADLNYPAWVICWYN</sequence>
<keyword evidence="1" id="KW-0732">Signal</keyword>
<dbReference type="OrthoDB" id="2400172at2759"/>
<accession>A0A9P6PS77</accession>
<proteinExistence type="predicted"/>
<protein>
    <submittedName>
        <fullName evidence="2">Uncharacterized protein</fullName>
    </submittedName>
</protein>
<evidence type="ECO:0000256" key="1">
    <source>
        <dbReference type="SAM" id="SignalP"/>
    </source>
</evidence>
<dbReference type="EMBL" id="JAAAJB010000619">
    <property type="protein sequence ID" value="KAG0252948.1"/>
    <property type="molecule type" value="Genomic_DNA"/>
</dbReference>
<name>A0A9P6PS77_9FUNG</name>
<feature type="signal peptide" evidence="1">
    <location>
        <begin position="1"/>
        <end position="19"/>
    </location>
</feature>
<keyword evidence="3" id="KW-1185">Reference proteome</keyword>
<dbReference type="AlphaFoldDB" id="A0A9P6PS77"/>
<evidence type="ECO:0000313" key="3">
    <source>
        <dbReference type="Proteomes" id="UP000807716"/>
    </source>
</evidence>
<organism evidence="2 3">
    <name type="scientific">Actinomortierella ambigua</name>
    <dbReference type="NCBI Taxonomy" id="1343610"/>
    <lineage>
        <taxon>Eukaryota</taxon>
        <taxon>Fungi</taxon>
        <taxon>Fungi incertae sedis</taxon>
        <taxon>Mucoromycota</taxon>
        <taxon>Mortierellomycotina</taxon>
        <taxon>Mortierellomycetes</taxon>
        <taxon>Mortierellales</taxon>
        <taxon>Mortierellaceae</taxon>
        <taxon>Actinomortierella</taxon>
    </lineage>
</organism>
<reference evidence="2" key="1">
    <citation type="journal article" date="2020" name="Fungal Divers.">
        <title>Resolving the Mortierellaceae phylogeny through synthesis of multi-gene phylogenetics and phylogenomics.</title>
        <authorList>
            <person name="Vandepol N."/>
            <person name="Liber J."/>
            <person name="Desiro A."/>
            <person name="Na H."/>
            <person name="Kennedy M."/>
            <person name="Barry K."/>
            <person name="Grigoriev I.V."/>
            <person name="Miller A.N."/>
            <person name="O'Donnell K."/>
            <person name="Stajich J.E."/>
            <person name="Bonito G."/>
        </authorList>
    </citation>
    <scope>NUCLEOTIDE SEQUENCE</scope>
    <source>
        <strain evidence="2">BC1065</strain>
    </source>
</reference>
<comment type="caution">
    <text evidence="2">The sequence shown here is derived from an EMBL/GenBank/DDBJ whole genome shotgun (WGS) entry which is preliminary data.</text>
</comment>
<evidence type="ECO:0000313" key="2">
    <source>
        <dbReference type="EMBL" id="KAG0252948.1"/>
    </source>
</evidence>